<dbReference type="PANTHER" id="PTHR46254:SF6">
    <property type="entry name" value="HIGH MOBILITY GROUP AT-HOOK 2"/>
    <property type="match status" value="1"/>
</dbReference>
<feature type="region of interest" description="Disordered" evidence="1">
    <location>
        <begin position="132"/>
        <end position="231"/>
    </location>
</feature>
<feature type="compositionally biased region" description="Polar residues" evidence="1">
    <location>
        <begin position="215"/>
        <end position="230"/>
    </location>
</feature>
<organism evidence="2">
    <name type="scientific">Homo sapiens</name>
    <name type="common">Human</name>
    <dbReference type="NCBI Taxonomy" id="9606"/>
    <lineage>
        <taxon>Eukaryota</taxon>
        <taxon>Metazoa</taxon>
        <taxon>Chordata</taxon>
        <taxon>Craniata</taxon>
        <taxon>Vertebrata</taxon>
        <taxon>Euteleostomi</taxon>
        <taxon>Mammalia</taxon>
        <taxon>Eutheria</taxon>
        <taxon>Euarchontoglires</taxon>
        <taxon>Primates</taxon>
        <taxon>Haplorrhini</taxon>
        <taxon>Catarrhini</taxon>
        <taxon>Hominidae</taxon>
        <taxon>Homo</taxon>
    </lineage>
</organism>
<protein>
    <submittedName>
        <fullName evidence="2">cDNA FLJ45973 fis, clone PLACE7018349</fullName>
    </submittedName>
</protein>
<evidence type="ECO:0000256" key="1">
    <source>
        <dbReference type="SAM" id="MobiDB-lite"/>
    </source>
</evidence>
<feature type="compositionally biased region" description="Basic and acidic residues" evidence="1">
    <location>
        <begin position="135"/>
        <end position="150"/>
    </location>
</feature>
<dbReference type="PhylomeDB" id="Q6ZQR8"/>
<proteinExistence type="evidence at transcript level"/>
<sequence length="260" mass="28819">METSPRLGVMEKAKSLKSTHAHFFFFFDTESCSVAQAGAQWCNLSSLQPPPPELKGFFCLSLLTSWDYRHAPPRPANFCIFSRDGVSPGWSRTSDLRWSTHLCLPKCWDYRREPLHPATHALFKKPHDTSVFVHTDPEKDNSLADHRSTSEKGTVPGDGQTKEGAVTCQKSLSNHSPTPESGSLSTVPPCLPSEDAANLRPWEHPPRGSIHAPSVKSSGNKQPWKSTRQSTHVEEIGLVPLAEEPLCRHVLQLLPRDTAA</sequence>
<accession>Q6ZQR8</accession>
<dbReference type="EMBL" id="AK128808">
    <property type="protein sequence ID" value="BAC87615.1"/>
    <property type="molecule type" value="mRNA"/>
</dbReference>
<reference evidence="2" key="1">
    <citation type="submission" date="2003-07" db="EMBL/GenBank/DDBJ databases">
        <title>NEDO human cDNA sequencing project.</title>
        <authorList>
            <person name="Tashiro H."/>
            <person name="Yamazaki M."/>
            <person name="Watanabe K."/>
            <person name="Kumagai A."/>
            <person name="Itakura S."/>
            <person name="Fukuzumi Y."/>
            <person name="Fujimori Y."/>
            <person name="Komiyama M."/>
            <person name="Sugiyama T."/>
            <person name="Irie R."/>
            <person name="Otsuki T."/>
            <person name="Sato H."/>
            <person name="Wakamatsu A."/>
            <person name="Ishii S."/>
            <person name="Yamamoto J."/>
            <person name="Isono Y."/>
            <person name="Kawai-Hio Y."/>
            <person name="Saito K."/>
            <person name="Nishikawa T."/>
            <person name="Kimura K."/>
            <person name="Yamashita H."/>
            <person name="Matsuo K."/>
            <person name="Nakamura Y."/>
            <person name="Sekine M."/>
            <person name="Kikuchi H."/>
            <person name="Kanda K."/>
            <person name="Wagatsuma M."/>
            <person name="Murakawa K."/>
            <person name="Kanehori K."/>
            <person name="Takahashi-Fujii A."/>
            <person name="Oshima A."/>
            <person name="Sugiyama A."/>
            <person name="Kawakami B."/>
            <person name="Suzuki Y."/>
            <person name="Sugano S."/>
            <person name="Nagahari K."/>
            <person name="Masuho Y."/>
            <person name="Nagai K."/>
            <person name="Isogai T."/>
        </authorList>
    </citation>
    <scope>NUCLEOTIDE SEQUENCE</scope>
    <source>
        <tissue evidence="2">Placenta</tissue>
    </source>
</reference>
<dbReference type="PANTHER" id="PTHR46254">
    <property type="entry name" value="PROTEIN GVQW1-RELATED"/>
    <property type="match status" value="1"/>
</dbReference>
<evidence type="ECO:0000313" key="2">
    <source>
        <dbReference type="EMBL" id="BAC87615.1"/>
    </source>
</evidence>
<name>Q6ZQR8_HUMAN</name>
<dbReference type="AlphaFoldDB" id="Q6ZQR8"/>
<feature type="compositionally biased region" description="Polar residues" evidence="1">
    <location>
        <begin position="168"/>
        <end position="186"/>
    </location>
</feature>